<proteinExistence type="predicted"/>
<accession>A0A9D1TXQ1</accession>
<gene>
    <name evidence="1" type="ORF">H9890_08520</name>
</gene>
<dbReference type="InterPro" id="IPR023214">
    <property type="entry name" value="HAD_sf"/>
</dbReference>
<reference evidence="1" key="2">
    <citation type="submission" date="2021-04" db="EMBL/GenBank/DDBJ databases">
        <authorList>
            <person name="Gilroy R."/>
        </authorList>
    </citation>
    <scope>NUCLEOTIDE SEQUENCE</scope>
    <source>
        <strain evidence="1">ChiHcolR34-3080</strain>
    </source>
</reference>
<dbReference type="GO" id="GO:0016791">
    <property type="term" value="F:phosphatase activity"/>
    <property type="evidence" value="ECO:0007669"/>
    <property type="project" value="TreeGrafter"/>
</dbReference>
<dbReference type="EMBL" id="DXHQ01000100">
    <property type="protein sequence ID" value="HIW09424.1"/>
    <property type="molecule type" value="Genomic_DNA"/>
</dbReference>
<dbReference type="AlphaFoldDB" id="A0A9D1TXQ1"/>
<name>A0A9D1TXQ1_9FIRM</name>
<protein>
    <submittedName>
        <fullName evidence="1">HAD family hydrolase</fullName>
    </submittedName>
</protein>
<keyword evidence="1" id="KW-0378">Hydrolase</keyword>
<dbReference type="Gene3D" id="3.40.50.1000">
    <property type="entry name" value="HAD superfamily/HAD-like"/>
    <property type="match status" value="1"/>
</dbReference>
<dbReference type="GO" id="GO:0000287">
    <property type="term" value="F:magnesium ion binding"/>
    <property type="evidence" value="ECO:0007669"/>
    <property type="project" value="TreeGrafter"/>
</dbReference>
<dbReference type="SUPFAM" id="SSF56784">
    <property type="entry name" value="HAD-like"/>
    <property type="match status" value="1"/>
</dbReference>
<comment type="caution">
    <text evidence="1">The sequence shown here is derived from an EMBL/GenBank/DDBJ whole genome shotgun (WGS) entry which is preliminary data.</text>
</comment>
<dbReference type="GO" id="GO:0005829">
    <property type="term" value="C:cytosol"/>
    <property type="evidence" value="ECO:0007669"/>
    <property type="project" value="TreeGrafter"/>
</dbReference>
<organism evidence="1 2">
    <name type="scientific">Candidatus Faecalibacterium intestinigallinarum</name>
    <dbReference type="NCBI Taxonomy" id="2838581"/>
    <lineage>
        <taxon>Bacteria</taxon>
        <taxon>Bacillati</taxon>
        <taxon>Bacillota</taxon>
        <taxon>Clostridia</taxon>
        <taxon>Eubacteriales</taxon>
        <taxon>Oscillospiraceae</taxon>
        <taxon>Faecalibacterium</taxon>
    </lineage>
</organism>
<evidence type="ECO:0000313" key="2">
    <source>
        <dbReference type="Proteomes" id="UP000823933"/>
    </source>
</evidence>
<dbReference type="Proteomes" id="UP000823933">
    <property type="component" value="Unassembled WGS sequence"/>
</dbReference>
<dbReference type="PANTHER" id="PTHR10000">
    <property type="entry name" value="PHOSPHOSERINE PHOSPHATASE"/>
    <property type="match status" value="1"/>
</dbReference>
<dbReference type="PANTHER" id="PTHR10000:SF8">
    <property type="entry name" value="HAD SUPERFAMILY HYDROLASE-LIKE, TYPE 3"/>
    <property type="match status" value="1"/>
</dbReference>
<reference evidence="1" key="1">
    <citation type="journal article" date="2021" name="PeerJ">
        <title>Extensive microbial diversity within the chicken gut microbiome revealed by metagenomics and culture.</title>
        <authorList>
            <person name="Gilroy R."/>
            <person name="Ravi A."/>
            <person name="Getino M."/>
            <person name="Pursley I."/>
            <person name="Horton D.L."/>
            <person name="Alikhan N.F."/>
            <person name="Baker D."/>
            <person name="Gharbi K."/>
            <person name="Hall N."/>
            <person name="Watson M."/>
            <person name="Adriaenssens E.M."/>
            <person name="Foster-Nyarko E."/>
            <person name="Jarju S."/>
            <person name="Secka A."/>
            <person name="Antonio M."/>
            <person name="Oren A."/>
            <person name="Chaudhuri R.R."/>
            <person name="La Ragione R."/>
            <person name="Hildebrand F."/>
            <person name="Pallen M.J."/>
        </authorList>
    </citation>
    <scope>NUCLEOTIDE SEQUENCE</scope>
    <source>
        <strain evidence="1">ChiHcolR34-3080</strain>
    </source>
</reference>
<sequence>MDTRLIFLDIDGTFIEPGRTEAPASAAEAVRAARANGHKVFLCTGRNYRMTSPLLRYGFDGYVCSAGGYVVCGQEVLFDCPMDRAQSDGVRALLEAHGVDCTLEAKNATYGGARMLERFAGYQARQAAPLNSELERWRRAFADGMLISPLEQYQGEPIYKICYIASDAASLLPAKAAYGDQFNFCETETFKPDGPGCINGELINRKFNKGEGIRRICQHLGLTTAAAVAFGDSENDLEMTDVAGISYCMANGAPALKARCTRICPAVDQDGIAASFRELGLI</sequence>
<dbReference type="Pfam" id="PF08282">
    <property type="entry name" value="Hydrolase_3"/>
    <property type="match status" value="1"/>
</dbReference>
<dbReference type="InterPro" id="IPR036412">
    <property type="entry name" value="HAD-like_sf"/>
</dbReference>
<dbReference type="Gene3D" id="3.30.1240.10">
    <property type="match status" value="1"/>
</dbReference>
<evidence type="ECO:0000313" key="1">
    <source>
        <dbReference type="EMBL" id="HIW09424.1"/>
    </source>
</evidence>